<dbReference type="Proteomes" id="UP001049176">
    <property type="component" value="Chromosome 7"/>
</dbReference>
<evidence type="ECO:0000313" key="4">
    <source>
        <dbReference type="EMBL" id="KAG7090237.1"/>
    </source>
</evidence>
<keyword evidence="1" id="KW-0175">Coiled coil</keyword>
<feature type="coiled-coil region" evidence="1">
    <location>
        <begin position="216"/>
        <end position="255"/>
    </location>
</feature>
<gene>
    <name evidence="4" type="ORF">E1B28_011837</name>
</gene>
<accession>A0A9P7RV42</accession>
<dbReference type="InterPro" id="IPR027417">
    <property type="entry name" value="P-loop_NTPase"/>
</dbReference>
<feature type="domain" description="G" evidence="3">
    <location>
        <begin position="1"/>
        <end position="59"/>
    </location>
</feature>
<feature type="region of interest" description="Disordered" evidence="2">
    <location>
        <begin position="296"/>
        <end position="315"/>
    </location>
</feature>
<proteinExistence type="predicted"/>
<dbReference type="InterPro" id="IPR006073">
    <property type="entry name" value="GTP-bd"/>
</dbReference>
<name>A0A9P7RV42_9AGAR</name>
<dbReference type="OrthoDB" id="8954335at2759"/>
<dbReference type="GeneID" id="66080912"/>
<evidence type="ECO:0000259" key="3">
    <source>
        <dbReference type="Pfam" id="PF01926"/>
    </source>
</evidence>
<sequence>MGVTGSGKSTFINKASGYDGMLRVGNGLESCTSAIQLSPGFELGGRQVTLVDTPGFDDTTKGDASALNTIAMFLGELYRQKQKLAGLVYLHRISDVRMGASSTRSFRIFEKLCGEAAFGNVMIVTTNWGQVPLEVGEAREAELRRNEAFFKPMLDNGAQLVRYDLTPETARAILLPLVWRAEPRPLRIQIELAVERKGIEETAAGAEIGRELLVLMVKHEGTIRGLRREKEEALRTQDEQARIEVEAEIEKLRTEVLRARTHALTMSRDFALKNEDLKRRVNKATMTECDPEVAVNLQTSRKLPKDEERKSAQRTRRGLAAGSILSVIVAALKLGSTVILSVLVNEDVNTDVENPHFLQDIF</sequence>
<dbReference type="Gene3D" id="3.40.50.300">
    <property type="entry name" value="P-loop containing nucleotide triphosphate hydrolases"/>
    <property type="match status" value="1"/>
</dbReference>
<keyword evidence="5" id="KW-1185">Reference proteome</keyword>
<evidence type="ECO:0000313" key="5">
    <source>
        <dbReference type="Proteomes" id="UP001049176"/>
    </source>
</evidence>
<reference evidence="4" key="1">
    <citation type="journal article" date="2021" name="Genome Biol. Evol.">
        <title>The assembled and annotated genome of the fairy-ring fungus Marasmius oreades.</title>
        <authorList>
            <person name="Hiltunen M."/>
            <person name="Ament-Velasquez S.L."/>
            <person name="Johannesson H."/>
        </authorList>
    </citation>
    <scope>NUCLEOTIDE SEQUENCE</scope>
    <source>
        <strain evidence="4">03SP1</strain>
    </source>
</reference>
<dbReference type="SUPFAM" id="SSF52540">
    <property type="entry name" value="P-loop containing nucleoside triphosphate hydrolases"/>
    <property type="match status" value="1"/>
</dbReference>
<dbReference type="Pfam" id="PF01926">
    <property type="entry name" value="MMR_HSR1"/>
    <property type="match status" value="1"/>
</dbReference>
<evidence type="ECO:0000256" key="1">
    <source>
        <dbReference type="SAM" id="Coils"/>
    </source>
</evidence>
<dbReference type="AlphaFoldDB" id="A0A9P7RV42"/>
<comment type="caution">
    <text evidence="4">The sequence shown here is derived from an EMBL/GenBank/DDBJ whole genome shotgun (WGS) entry which is preliminary data.</text>
</comment>
<evidence type="ECO:0000256" key="2">
    <source>
        <dbReference type="SAM" id="MobiDB-lite"/>
    </source>
</evidence>
<dbReference type="KEGG" id="more:E1B28_011837"/>
<dbReference type="CDD" id="cd00882">
    <property type="entry name" value="Ras_like_GTPase"/>
    <property type="match status" value="1"/>
</dbReference>
<protein>
    <recommendedName>
        <fullName evidence="3">G domain-containing protein</fullName>
    </recommendedName>
</protein>
<dbReference type="GO" id="GO:0005525">
    <property type="term" value="F:GTP binding"/>
    <property type="evidence" value="ECO:0007669"/>
    <property type="project" value="InterPro"/>
</dbReference>
<dbReference type="RefSeq" id="XP_043006707.1">
    <property type="nucleotide sequence ID" value="XM_043156892.1"/>
</dbReference>
<dbReference type="EMBL" id="CM032187">
    <property type="protein sequence ID" value="KAG7090237.1"/>
    <property type="molecule type" value="Genomic_DNA"/>
</dbReference>
<organism evidence="4 5">
    <name type="scientific">Marasmius oreades</name>
    <name type="common">fairy-ring Marasmius</name>
    <dbReference type="NCBI Taxonomy" id="181124"/>
    <lineage>
        <taxon>Eukaryota</taxon>
        <taxon>Fungi</taxon>
        <taxon>Dikarya</taxon>
        <taxon>Basidiomycota</taxon>
        <taxon>Agaricomycotina</taxon>
        <taxon>Agaricomycetes</taxon>
        <taxon>Agaricomycetidae</taxon>
        <taxon>Agaricales</taxon>
        <taxon>Marasmiineae</taxon>
        <taxon>Marasmiaceae</taxon>
        <taxon>Marasmius</taxon>
    </lineage>
</organism>